<organism evidence="5 6">
    <name type="scientific">Heracleum sosnowskyi</name>
    <dbReference type="NCBI Taxonomy" id="360622"/>
    <lineage>
        <taxon>Eukaryota</taxon>
        <taxon>Viridiplantae</taxon>
        <taxon>Streptophyta</taxon>
        <taxon>Embryophyta</taxon>
        <taxon>Tracheophyta</taxon>
        <taxon>Spermatophyta</taxon>
        <taxon>Magnoliopsida</taxon>
        <taxon>eudicotyledons</taxon>
        <taxon>Gunneridae</taxon>
        <taxon>Pentapetalae</taxon>
        <taxon>asterids</taxon>
        <taxon>campanulids</taxon>
        <taxon>Apiales</taxon>
        <taxon>Apiaceae</taxon>
        <taxon>Apioideae</taxon>
        <taxon>apioid superclade</taxon>
        <taxon>Tordylieae</taxon>
        <taxon>Tordyliinae</taxon>
        <taxon>Heracleum</taxon>
    </lineage>
</organism>
<dbReference type="FunFam" id="3.40.50.2000:FF:000108">
    <property type="entry name" value="UDP-glycosyltransferase 83A1"/>
    <property type="match status" value="1"/>
</dbReference>
<dbReference type="CDD" id="cd03784">
    <property type="entry name" value="GT1_Gtf-like"/>
    <property type="match status" value="1"/>
</dbReference>
<reference evidence="5" key="2">
    <citation type="submission" date="2023-05" db="EMBL/GenBank/DDBJ databases">
        <authorList>
            <person name="Schelkunov M.I."/>
        </authorList>
    </citation>
    <scope>NUCLEOTIDE SEQUENCE</scope>
    <source>
        <strain evidence="5">Hsosn_3</strain>
        <tissue evidence="5">Leaf</tissue>
    </source>
</reference>
<dbReference type="AlphaFoldDB" id="A0AAD8MR81"/>
<dbReference type="FunFam" id="3.40.50.2000:FF:000061">
    <property type="entry name" value="UDP-glycosyltransferase 83A1"/>
    <property type="match status" value="1"/>
</dbReference>
<sequence>MSKNEIDVDDYRIRLVSIPDGLELDEDRADIGKFHEAMCRVMPVKLQELIENMKNEGNKIACVVAEGATGWAFEIAKNMGIKGLAFYPASATTLAVFLSIPKFTEDGIIDNNGTILKKGMIHLSATMPAIKTETFGWACISDIAAQKSFFQFLVENNKFLKFADFIICNTAYELEPETFSLFPEILPVGALSASSKLGNQACNFWAEDYDCLSWLDQQPACSIIYAAFGSFTVFDQTQFQELASGLELTNKPFLWVLRPGMTNEEAFLQEFEARIGSRGKIVSWAPQEKVLSHPSVACFMSHCGWNSITEGLSNGVPFLCWPYICDQFLNETYICDVWKVGLGFEKDETGIIRKAEVKNKVEQLLGDINFKSRAVDLKERIRNSVQDGRSFKNFGDIIEWMRST</sequence>
<name>A0AAD8MR81_9APIA</name>
<dbReference type="SUPFAM" id="SSF53756">
    <property type="entry name" value="UDP-Glycosyltransferase/glycogen phosphorylase"/>
    <property type="match status" value="1"/>
</dbReference>
<reference evidence="5" key="1">
    <citation type="submission" date="2023-02" db="EMBL/GenBank/DDBJ databases">
        <title>Genome of toxic invasive species Heracleum sosnowskyi carries increased number of genes despite the absence of recent whole-genome duplications.</title>
        <authorList>
            <person name="Schelkunov M."/>
            <person name="Shtratnikova V."/>
            <person name="Makarenko M."/>
            <person name="Klepikova A."/>
            <person name="Omelchenko D."/>
            <person name="Novikova G."/>
            <person name="Obukhova E."/>
            <person name="Bogdanov V."/>
            <person name="Penin A."/>
            <person name="Logacheva M."/>
        </authorList>
    </citation>
    <scope>NUCLEOTIDE SEQUENCE</scope>
    <source>
        <strain evidence="5">Hsosn_3</strain>
        <tissue evidence="5">Leaf</tissue>
    </source>
</reference>
<evidence type="ECO:0000313" key="6">
    <source>
        <dbReference type="Proteomes" id="UP001237642"/>
    </source>
</evidence>
<dbReference type="Pfam" id="PF00201">
    <property type="entry name" value="UDPGT"/>
    <property type="match status" value="1"/>
</dbReference>
<keyword evidence="6" id="KW-1185">Reference proteome</keyword>
<evidence type="ECO:0000313" key="5">
    <source>
        <dbReference type="EMBL" id="KAK1380898.1"/>
    </source>
</evidence>
<dbReference type="Proteomes" id="UP001237642">
    <property type="component" value="Unassembled WGS sequence"/>
</dbReference>
<protein>
    <submittedName>
        <fullName evidence="5">UDP-glucuronosyl/UDP-glucosyltransferase</fullName>
    </submittedName>
</protein>
<proteinExistence type="inferred from homology"/>
<evidence type="ECO:0000256" key="4">
    <source>
        <dbReference type="ARBA" id="ARBA00023229"/>
    </source>
</evidence>
<accession>A0AAD8MR81</accession>
<dbReference type="GO" id="GO:0080043">
    <property type="term" value="F:quercetin 3-O-glucosyltransferase activity"/>
    <property type="evidence" value="ECO:0007669"/>
    <property type="project" value="TreeGrafter"/>
</dbReference>
<dbReference type="EMBL" id="JAUIZM010000006">
    <property type="protein sequence ID" value="KAK1380898.1"/>
    <property type="molecule type" value="Genomic_DNA"/>
</dbReference>
<evidence type="ECO:0000256" key="2">
    <source>
        <dbReference type="ARBA" id="ARBA00009995"/>
    </source>
</evidence>
<keyword evidence="3" id="KW-0808">Transferase</keyword>
<dbReference type="Gene3D" id="3.40.50.2000">
    <property type="entry name" value="Glycogen Phosphorylase B"/>
    <property type="match status" value="2"/>
</dbReference>
<dbReference type="GO" id="GO:0080044">
    <property type="term" value="F:quercetin 7-O-glucosyltransferase activity"/>
    <property type="evidence" value="ECO:0007669"/>
    <property type="project" value="TreeGrafter"/>
</dbReference>
<dbReference type="PANTHER" id="PTHR11926">
    <property type="entry name" value="GLUCOSYL/GLUCURONOSYL TRANSFERASES"/>
    <property type="match status" value="1"/>
</dbReference>
<comment type="caution">
    <text evidence="5">The sequence shown here is derived from an EMBL/GenBank/DDBJ whole genome shotgun (WGS) entry which is preliminary data.</text>
</comment>
<evidence type="ECO:0000256" key="3">
    <source>
        <dbReference type="ARBA" id="ARBA00022679"/>
    </source>
</evidence>
<comment type="similarity">
    <text evidence="2">Belongs to the UDP-glycosyltransferase family.</text>
</comment>
<evidence type="ECO:0000256" key="1">
    <source>
        <dbReference type="ARBA" id="ARBA00004721"/>
    </source>
</evidence>
<dbReference type="InterPro" id="IPR002213">
    <property type="entry name" value="UDP_glucos_trans"/>
</dbReference>
<dbReference type="PANTHER" id="PTHR11926:SF1412">
    <property type="entry name" value="UDP-GLYCOSYLTRANSFERASE 83A1-LIKE"/>
    <property type="match status" value="1"/>
</dbReference>
<gene>
    <name evidence="5" type="ORF">POM88_027642</name>
</gene>
<comment type="pathway">
    <text evidence="1">Secondary metabolite biosynthesis; terpenoid biosynthesis.</text>
</comment>
<keyword evidence="4" id="KW-0414">Isoprene biosynthesis</keyword>
<dbReference type="GO" id="GO:0008299">
    <property type="term" value="P:isoprenoid biosynthetic process"/>
    <property type="evidence" value="ECO:0007669"/>
    <property type="project" value="UniProtKB-KW"/>
</dbReference>